<keyword evidence="3" id="KW-1185">Reference proteome</keyword>
<comment type="caution">
    <text evidence="2">The sequence shown here is derived from an EMBL/GenBank/DDBJ whole genome shotgun (WGS) entry which is preliminary data.</text>
</comment>
<organism evidence="2 3">
    <name type="scientific">Microbacterium foliorum</name>
    <dbReference type="NCBI Taxonomy" id="104336"/>
    <lineage>
        <taxon>Bacteria</taxon>
        <taxon>Bacillati</taxon>
        <taxon>Actinomycetota</taxon>
        <taxon>Actinomycetes</taxon>
        <taxon>Micrococcales</taxon>
        <taxon>Microbacteriaceae</taxon>
        <taxon>Microbacterium</taxon>
    </lineage>
</organism>
<feature type="region of interest" description="Disordered" evidence="1">
    <location>
        <begin position="69"/>
        <end position="91"/>
    </location>
</feature>
<dbReference type="Proteomes" id="UP000033572">
    <property type="component" value="Unassembled WGS sequence"/>
</dbReference>
<evidence type="ECO:0000256" key="1">
    <source>
        <dbReference type="SAM" id="MobiDB-lite"/>
    </source>
</evidence>
<sequence length="243" mass="25843">MCLEIGDEGIRDLLRPAARVHPAAGVGLGGEQQAGCCSGEGGERRRRMRQHASDQCGGLFGAERARGQGGALVEHPQGEAQSGQRLAGHPQHLIPGEVRDALDVRAERAQESQPRALVDPERGCGALDVAPRDARSAAVERVRVRDVRMDPLDAFGQTERLEERGGDGGGVHGRAHVVPETGERRVEGAETAADGVGGFEDPHLVSRAGEGHGRREAVRSGADDRRACHTASLPRPDVRSLKR</sequence>
<reference evidence="2" key="1">
    <citation type="submission" date="2015-02" db="EMBL/GenBank/DDBJ databases">
        <title>Draft genome sequences of ten Microbacterium spp. with emphasis on heavy metal contaminated environments.</title>
        <authorList>
            <person name="Corretto E."/>
        </authorList>
    </citation>
    <scope>NUCLEOTIDE SEQUENCE [LARGE SCALE GENOMIC DNA]</scope>
    <source>
        <strain evidence="2">DSM 12966</strain>
    </source>
</reference>
<evidence type="ECO:0000313" key="2">
    <source>
        <dbReference type="EMBL" id="KJL27437.1"/>
    </source>
</evidence>
<gene>
    <name evidence="2" type="ORF">RN50_00032</name>
</gene>
<evidence type="ECO:0000313" key="3">
    <source>
        <dbReference type="Proteomes" id="UP000033572"/>
    </source>
</evidence>
<feature type="compositionally biased region" description="Basic and acidic residues" evidence="1">
    <location>
        <begin position="200"/>
        <end position="227"/>
    </location>
</feature>
<protein>
    <submittedName>
        <fullName evidence="2">Uncharacterized protein</fullName>
    </submittedName>
</protein>
<name>A0A0F0L2R6_9MICO</name>
<feature type="region of interest" description="Disordered" evidence="1">
    <location>
        <begin position="182"/>
        <end position="243"/>
    </location>
</feature>
<proteinExistence type="predicted"/>
<dbReference type="AlphaFoldDB" id="A0A0F0L2R6"/>
<accession>A0A0F0L2R6</accession>
<dbReference type="EMBL" id="JYIU01000009">
    <property type="protein sequence ID" value="KJL27437.1"/>
    <property type="molecule type" value="Genomic_DNA"/>
</dbReference>